<accession>A0A151MBL5</accession>
<dbReference type="Proteomes" id="UP000050525">
    <property type="component" value="Unassembled WGS sequence"/>
</dbReference>
<name>A0A151MBL5_ALLMI</name>
<evidence type="ECO:0000313" key="2">
    <source>
        <dbReference type="Proteomes" id="UP000050525"/>
    </source>
</evidence>
<proteinExistence type="predicted"/>
<comment type="caution">
    <text evidence="1">The sequence shown here is derived from an EMBL/GenBank/DDBJ whole genome shotgun (WGS) entry which is preliminary data.</text>
</comment>
<dbReference type="EMBL" id="AKHW03006283">
    <property type="protein sequence ID" value="KYO21800.1"/>
    <property type="molecule type" value="Genomic_DNA"/>
</dbReference>
<gene>
    <name evidence="1" type="ORF">Y1Q_0000489</name>
</gene>
<protein>
    <submittedName>
        <fullName evidence="1">Uncharacterized protein</fullName>
    </submittedName>
</protein>
<organism evidence="1 2">
    <name type="scientific">Alligator mississippiensis</name>
    <name type="common">American alligator</name>
    <dbReference type="NCBI Taxonomy" id="8496"/>
    <lineage>
        <taxon>Eukaryota</taxon>
        <taxon>Metazoa</taxon>
        <taxon>Chordata</taxon>
        <taxon>Craniata</taxon>
        <taxon>Vertebrata</taxon>
        <taxon>Euteleostomi</taxon>
        <taxon>Archelosauria</taxon>
        <taxon>Archosauria</taxon>
        <taxon>Crocodylia</taxon>
        <taxon>Alligatoridae</taxon>
        <taxon>Alligatorinae</taxon>
        <taxon>Alligator</taxon>
    </lineage>
</organism>
<keyword evidence="2" id="KW-1185">Reference proteome</keyword>
<evidence type="ECO:0000313" key="1">
    <source>
        <dbReference type="EMBL" id="KYO21800.1"/>
    </source>
</evidence>
<reference evidence="1 2" key="1">
    <citation type="journal article" date="2012" name="Genome Biol.">
        <title>Sequencing three crocodilian genomes to illuminate the evolution of archosaurs and amniotes.</title>
        <authorList>
            <person name="St John J.A."/>
            <person name="Braun E.L."/>
            <person name="Isberg S.R."/>
            <person name="Miles L.G."/>
            <person name="Chong A.Y."/>
            <person name="Gongora J."/>
            <person name="Dalzell P."/>
            <person name="Moran C."/>
            <person name="Bed'hom B."/>
            <person name="Abzhanov A."/>
            <person name="Burgess S.C."/>
            <person name="Cooksey A.M."/>
            <person name="Castoe T.A."/>
            <person name="Crawford N.G."/>
            <person name="Densmore L.D."/>
            <person name="Drew J.C."/>
            <person name="Edwards S.V."/>
            <person name="Faircloth B.C."/>
            <person name="Fujita M.K."/>
            <person name="Greenwold M.J."/>
            <person name="Hoffmann F.G."/>
            <person name="Howard J.M."/>
            <person name="Iguchi T."/>
            <person name="Janes D.E."/>
            <person name="Khan S.Y."/>
            <person name="Kohno S."/>
            <person name="de Koning A.J."/>
            <person name="Lance S.L."/>
            <person name="McCarthy F.M."/>
            <person name="McCormack J.E."/>
            <person name="Merchant M.E."/>
            <person name="Peterson D.G."/>
            <person name="Pollock D.D."/>
            <person name="Pourmand N."/>
            <person name="Raney B.J."/>
            <person name="Roessler K.A."/>
            <person name="Sanford J.R."/>
            <person name="Sawyer R.H."/>
            <person name="Schmidt C.J."/>
            <person name="Triplett E.W."/>
            <person name="Tuberville T.D."/>
            <person name="Venegas-Anaya M."/>
            <person name="Howard J.T."/>
            <person name="Jarvis E.D."/>
            <person name="Guillette L.J.Jr."/>
            <person name="Glenn T.C."/>
            <person name="Green R.E."/>
            <person name="Ray D.A."/>
        </authorList>
    </citation>
    <scope>NUCLEOTIDE SEQUENCE [LARGE SCALE GENOMIC DNA]</scope>
    <source>
        <strain evidence="1">KSC_2009_1</strain>
    </source>
</reference>
<dbReference type="AlphaFoldDB" id="A0A151MBL5"/>
<sequence length="95" mass="10986">MVNLFGRQDTTKIMIHCRHCQTSGGSEHFTTQSSKELLLICTRVRWRRLGTSISHVVTPKPYRIRRNWCHSSGLTHQRLSNSSPNYTVGLIKYIT</sequence>